<evidence type="ECO:0000313" key="2">
    <source>
        <dbReference type="EMBL" id="GAI56503.1"/>
    </source>
</evidence>
<dbReference type="AlphaFoldDB" id="X1PL02"/>
<dbReference type="InterPro" id="IPR022409">
    <property type="entry name" value="PKD/Chitinase_dom"/>
</dbReference>
<proteinExistence type="predicted"/>
<dbReference type="EMBL" id="BARV01039360">
    <property type="protein sequence ID" value="GAI56503.1"/>
    <property type="molecule type" value="Genomic_DNA"/>
</dbReference>
<dbReference type="SMART" id="SM00089">
    <property type="entry name" value="PKD"/>
    <property type="match status" value="1"/>
</dbReference>
<dbReference type="PROSITE" id="PS50093">
    <property type="entry name" value="PKD"/>
    <property type="match status" value="1"/>
</dbReference>
<dbReference type="InterPro" id="IPR000601">
    <property type="entry name" value="PKD_dom"/>
</dbReference>
<comment type="caution">
    <text evidence="2">The sequence shown here is derived from an EMBL/GenBank/DDBJ whole genome shotgun (WGS) entry which is preliminary data.</text>
</comment>
<dbReference type="SUPFAM" id="SSF49478">
    <property type="entry name" value="Cna protein B-type domain"/>
    <property type="match status" value="1"/>
</dbReference>
<feature type="non-terminal residue" evidence="2">
    <location>
        <position position="141"/>
    </location>
</feature>
<dbReference type="InterPro" id="IPR035986">
    <property type="entry name" value="PKD_dom_sf"/>
</dbReference>
<dbReference type="Gene3D" id="2.60.40.10">
    <property type="entry name" value="Immunoglobulins"/>
    <property type="match status" value="2"/>
</dbReference>
<name>X1PL02_9ZZZZ</name>
<accession>X1PL02</accession>
<gene>
    <name evidence="2" type="ORF">S06H3_60354</name>
</gene>
<dbReference type="InterPro" id="IPR013783">
    <property type="entry name" value="Ig-like_fold"/>
</dbReference>
<feature type="domain" description="PKD" evidence="1">
    <location>
        <begin position="1"/>
        <end position="54"/>
    </location>
</feature>
<reference evidence="2" key="1">
    <citation type="journal article" date="2014" name="Front. Microbiol.">
        <title>High frequency of phylogenetically diverse reductive dehalogenase-homologous genes in deep subseafloor sedimentary metagenomes.</title>
        <authorList>
            <person name="Kawai M."/>
            <person name="Futagami T."/>
            <person name="Toyoda A."/>
            <person name="Takaki Y."/>
            <person name="Nishi S."/>
            <person name="Hori S."/>
            <person name="Arai W."/>
            <person name="Tsubouchi T."/>
            <person name="Morono Y."/>
            <person name="Uchiyama I."/>
            <person name="Ito T."/>
            <person name="Fujiyama A."/>
            <person name="Inagaki F."/>
            <person name="Takami H."/>
        </authorList>
    </citation>
    <scope>NUCLEOTIDE SEQUENCE</scope>
    <source>
        <strain evidence="2">Expedition CK06-06</strain>
    </source>
</reference>
<dbReference type="Pfam" id="PF18911">
    <property type="entry name" value="PKD_4"/>
    <property type="match status" value="1"/>
</dbReference>
<organism evidence="2">
    <name type="scientific">marine sediment metagenome</name>
    <dbReference type="NCBI Taxonomy" id="412755"/>
    <lineage>
        <taxon>unclassified sequences</taxon>
        <taxon>metagenomes</taxon>
        <taxon>ecological metagenomes</taxon>
    </lineage>
</organism>
<sequence>MNRDIKFTDESKDPDGYIVEWFWDFGDGVSSTQENPTHQFKRGGEYTVRLTVTDDNYDSDDRIKNVKIIQTYDLTIEVKDVLGLKIANAEIGLYTGSVSIASGKTDTNGKLTFTEIAEGQYDIEVKVMGQTTTKTHSLSRP</sequence>
<protein>
    <recommendedName>
        <fullName evidence="1">PKD domain-containing protein</fullName>
    </recommendedName>
</protein>
<evidence type="ECO:0000259" key="1">
    <source>
        <dbReference type="PROSITE" id="PS50093"/>
    </source>
</evidence>
<dbReference type="CDD" id="cd00146">
    <property type="entry name" value="PKD"/>
    <property type="match status" value="1"/>
</dbReference>
<dbReference type="SUPFAM" id="SSF49299">
    <property type="entry name" value="PKD domain"/>
    <property type="match status" value="1"/>
</dbReference>